<evidence type="ECO:0008006" key="4">
    <source>
        <dbReference type="Google" id="ProtNLM"/>
    </source>
</evidence>
<feature type="transmembrane region" description="Helical" evidence="1">
    <location>
        <begin position="170"/>
        <end position="190"/>
    </location>
</feature>
<reference evidence="3" key="1">
    <citation type="journal article" date="2019" name="Int. J. Syst. Evol. Microbiol.">
        <title>The Global Catalogue of Microorganisms (GCM) 10K type strain sequencing project: providing services to taxonomists for standard genome sequencing and annotation.</title>
        <authorList>
            <consortium name="The Broad Institute Genomics Platform"/>
            <consortium name="The Broad Institute Genome Sequencing Center for Infectious Disease"/>
            <person name="Wu L."/>
            <person name="Ma J."/>
        </authorList>
    </citation>
    <scope>NUCLEOTIDE SEQUENCE [LARGE SCALE GENOMIC DNA]</scope>
    <source>
        <strain evidence="3">JCM 17843</strain>
    </source>
</reference>
<name>A0ABQ2LFW4_9PROT</name>
<evidence type="ECO:0000313" key="2">
    <source>
        <dbReference type="EMBL" id="GGO16165.1"/>
    </source>
</evidence>
<organism evidence="2 3">
    <name type="scientific">Iodidimonas muriae</name>
    <dbReference type="NCBI Taxonomy" id="261467"/>
    <lineage>
        <taxon>Bacteria</taxon>
        <taxon>Pseudomonadati</taxon>
        <taxon>Pseudomonadota</taxon>
        <taxon>Alphaproteobacteria</taxon>
        <taxon>Iodidimonadales</taxon>
        <taxon>Iodidimonadaceae</taxon>
        <taxon>Iodidimonas</taxon>
    </lineage>
</organism>
<comment type="caution">
    <text evidence="2">The sequence shown here is derived from an EMBL/GenBank/DDBJ whole genome shotgun (WGS) entry which is preliminary data.</text>
</comment>
<sequence length="278" mass="31011">MEAQFSGKTTFEGAEFKGAAFFKNCTFPESPTDNLNIFRATRFRELASFRDVEISSFAAFNEARFSKSLILHDPGEKRAAELWKNALNAAKAEVKGEDKAREAYFGALQGGCRVLKQEMEKIADQSREHRYFRYELIARRHRTGISWAEKVASQIYGALSDYGHSIGRPLLWLGGLFLLMILGVFLIAPIEAETLGFNLTASPHPVLADSFALSWQNIFKPGAVWDARFPDTVPALAAAFHGPGLPLWLKSFSTLQSALSLLLIFLSGVAIRRKFRIS</sequence>
<evidence type="ECO:0000256" key="1">
    <source>
        <dbReference type="SAM" id="Phobius"/>
    </source>
</evidence>
<keyword evidence="3" id="KW-1185">Reference proteome</keyword>
<gene>
    <name evidence="2" type="ORF">GCM10007972_24880</name>
</gene>
<keyword evidence="1" id="KW-1133">Transmembrane helix</keyword>
<feature type="transmembrane region" description="Helical" evidence="1">
    <location>
        <begin position="252"/>
        <end position="271"/>
    </location>
</feature>
<dbReference type="EMBL" id="BMOV01000011">
    <property type="protein sequence ID" value="GGO16165.1"/>
    <property type="molecule type" value="Genomic_DNA"/>
</dbReference>
<accession>A0ABQ2LFW4</accession>
<keyword evidence="1" id="KW-0472">Membrane</keyword>
<keyword evidence="1" id="KW-0812">Transmembrane</keyword>
<dbReference type="Proteomes" id="UP000602381">
    <property type="component" value="Unassembled WGS sequence"/>
</dbReference>
<protein>
    <recommendedName>
        <fullName evidence="4">Pentapeptide repeat-containing protein</fullName>
    </recommendedName>
</protein>
<evidence type="ECO:0000313" key="3">
    <source>
        <dbReference type="Proteomes" id="UP000602381"/>
    </source>
</evidence>
<proteinExistence type="predicted"/>